<dbReference type="Proteomes" id="UP000719412">
    <property type="component" value="Unassembled WGS sequence"/>
</dbReference>
<dbReference type="EMBL" id="JABDTM020022094">
    <property type="protein sequence ID" value="KAH0816091.1"/>
    <property type="molecule type" value="Genomic_DNA"/>
</dbReference>
<sequence length="412" mass="46865">MGKLIKQVELKTYPKQANGRSFHSDWYKKFKWLEYSVQSDAAFCYACRQFQPFANKEKTYTETGYRNWKNALDSKNGFPKHENTEVHITSMKMWKEKLARQNTGISVSTLVNHNILEKHRYYIKSIAEIIQFLAINELALRGAYEAEEHAERSLFSNLFKFTLKKDTLLSECAQHIPKNANYTSPAIQNEIIEILSDIVRESVVADIRNADVPWFTLMEDGTRDKNNRENISIAIRYVKNGKVFESLLGIYTTKELDAKNFTDLTLDIMEKNNLDTSRLLSQCYDGASVMSGKRGGVAALIQKKLKRNVPPSMKIACPFCNQRLATALNSHTDGKIRDGYGEDGCGRKVCRAIGQALDRRLWLVGQSRSSICDLPFAGSDWSAGCSRESTNLVPVLEPSVAEVSERYQYIYA</sequence>
<keyword evidence="3" id="KW-1185">Reference proteome</keyword>
<evidence type="ECO:0000313" key="2">
    <source>
        <dbReference type="EMBL" id="KAH0816091.1"/>
    </source>
</evidence>
<evidence type="ECO:0000259" key="1">
    <source>
        <dbReference type="SMART" id="SM00597"/>
    </source>
</evidence>
<reference evidence="2" key="1">
    <citation type="journal article" date="2020" name="J Insects Food Feed">
        <title>The yellow mealworm (Tenebrio molitor) genome: a resource for the emerging insects as food and feed industry.</title>
        <authorList>
            <person name="Eriksson T."/>
            <person name="Andere A."/>
            <person name="Kelstrup H."/>
            <person name="Emery V."/>
            <person name="Picard C."/>
        </authorList>
    </citation>
    <scope>NUCLEOTIDE SEQUENCE</scope>
    <source>
        <strain evidence="2">Stoneville</strain>
        <tissue evidence="2">Whole head</tissue>
    </source>
</reference>
<protein>
    <recommendedName>
        <fullName evidence="1">TTF-type domain-containing protein</fullName>
    </recommendedName>
</protein>
<gene>
    <name evidence="2" type="ORF">GEV33_006700</name>
</gene>
<dbReference type="SMART" id="SM00597">
    <property type="entry name" value="ZnF_TTF"/>
    <property type="match status" value="1"/>
</dbReference>
<dbReference type="InterPro" id="IPR025398">
    <property type="entry name" value="DUF4371"/>
</dbReference>
<organism evidence="2 3">
    <name type="scientific">Tenebrio molitor</name>
    <name type="common">Yellow mealworm beetle</name>
    <dbReference type="NCBI Taxonomy" id="7067"/>
    <lineage>
        <taxon>Eukaryota</taxon>
        <taxon>Metazoa</taxon>
        <taxon>Ecdysozoa</taxon>
        <taxon>Arthropoda</taxon>
        <taxon>Hexapoda</taxon>
        <taxon>Insecta</taxon>
        <taxon>Pterygota</taxon>
        <taxon>Neoptera</taxon>
        <taxon>Endopterygota</taxon>
        <taxon>Coleoptera</taxon>
        <taxon>Polyphaga</taxon>
        <taxon>Cucujiformia</taxon>
        <taxon>Tenebrionidae</taxon>
        <taxon>Tenebrio</taxon>
    </lineage>
</organism>
<accession>A0A8J6HJI7</accession>
<dbReference type="PANTHER" id="PTHR45749:SF37">
    <property type="entry name" value="OS05G0311600 PROTEIN"/>
    <property type="match status" value="1"/>
</dbReference>
<dbReference type="AlphaFoldDB" id="A0A8J6HJI7"/>
<reference evidence="2" key="2">
    <citation type="submission" date="2021-08" db="EMBL/GenBank/DDBJ databases">
        <authorList>
            <person name="Eriksson T."/>
        </authorList>
    </citation>
    <scope>NUCLEOTIDE SEQUENCE</scope>
    <source>
        <strain evidence="2">Stoneville</strain>
        <tissue evidence="2">Whole head</tissue>
    </source>
</reference>
<dbReference type="Pfam" id="PF14291">
    <property type="entry name" value="DUF4371"/>
    <property type="match status" value="1"/>
</dbReference>
<name>A0A8J6HJI7_TENMO</name>
<proteinExistence type="predicted"/>
<evidence type="ECO:0000313" key="3">
    <source>
        <dbReference type="Proteomes" id="UP000719412"/>
    </source>
</evidence>
<dbReference type="InterPro" id="IPR006580">
    <property type="entry name" value="Znf_TTF"/>
</dbReference>
<dbReference type="PANTHER" id="PTHR45749">
    <property type="match status" value="1"/>
</dbReference>
<feature type="domain" description="TTF-type" evidence="1">
    <location>
        <begin position="18"/>
        <end position="104"/>
    </location>
</feature>
<comment type="caution">
    <text evidence="2">The sequence shown here is derived from an EMBL/GenBank/DDBJ whole genome shotgun (WGS) entry which is preliminary data.</text>
</comment>